<keyword evidence="6" id="KW-1185">Reference proteome</keyword>
<feature type="domain" description="Aspartyl/asparaginy/proline hydroxylase" evidence="4">
    <location>
        <begin position="69"/>
        <end position="222"/>
    </location>
</feature>
<keyword evidence="3" id="KW-0560">Oxidoreductase</keyword>
<name>A0A316ETG6_9BURK</name>
<dbReference type="GeneID" id="98342764"/>
<keyword evidence="2" id="KW-0223">Dioxygenase</keyword>
<evidence type="ECO:0000313" key="6">
    <source>
        <dbReference type="Proteomes" id="UP000245754"/>
    </source>
</evidence>
<gene>
    <name evidence="5" type="ORF">C7419_103336</name>
</gene>
<dbReference type="Gene3D" id="2.60.120.330">
    <property type="entry name" value="B-lactam Antibiotic, Isopenicillin N Synthase, Chain"/>
    <property type="match status" value="1"/>
</dbReference>
<evidence type="ECO:0000256" key="2">
    <source>
        <dbReference type="ARBA" id="ARBA00022964"/>
    </source>
</evidence>
<dbReference type="InterPro" id="IPR007803">
    <property type="entry name" value="Asp/Arg/Pro-Hydrxlase"/>
</dbReference>
<proteinExistence type="inferred from homology"/>
<dbReference type="InterPro" id="IPR027443">
    <property type="entry name" value="IPNS-like_sf"/>
</dbReference>
<dbReference type="Pfam" id="PF05118">
    <property type="entry name" value="Asp_Arg_Hydrox"/>
    <property type="match status" value="1"/>
</dbReference>
<organism evidence="5 6">
    <name type="scientific">Cupriavidus plantarum</name>
    <dbReference type="NCBI Taxonomy" id="942865"/>
    <lineage>
        <taxon>Bacteria</taxon>
        <taxon>Pseudomonadati</taxon>
        <taxon>Pseudomonadota</taxon>
        <taxon>Betaproteobacteria</taxon>
        <taxon>Burkholderiales</taxon>
        <taxon>Burkholderiaceae</taxon>
        <taxon>Cupriavidus</taxon>
    </lineage>
</organism>
<comment type="caution">
    <text evidence="5">The sequence shown here is derived from an EMBL/GenBank/DDBJ whole genome shotgun (WGS) entry which is preliminary data.</text>
</comment>
<reference evidence="5 6" key="1">
    <citation type="submission" date="2018-05" db="EMBL/GenBank/DDBJ databases">
        <title>Genomic Encyclopedia of Type Strains, Phase IV (KMG-V): Genome sequencing to study the core and pangenomes of soil and plant-associated prokaryotes.</title>
        <authorList>
            <person name="Whitman W."/>
        </authorList>
    </citation>
    <scope>NUCLEOTIDE SEQUENCE [LARGE SCALE GENOMIC DNA]</scope>
    <source>
        <strain evidence="5 6">SLV-132</strain>
    </source>
</reference>
<dbReference type="Proteomes" id="UP000245754">
    <property type="component" value="Unassembled WGS sequence"/>
</dbReference>
<dbReference type="SUPFAM" id="SSF51197">
    <property type="entry name" value="Clavaminate synthase-like"/>
    <property type="match status" value="1"/>
</dbReference>
<comment type="similarity">
    <text evidence="1">Belongs to the aspartyl/asparaginyl beta-hydroxylase family.</text>
</comment>
<evidence type="ECO:0000313" key="5">
    <source>
        <dbReference type="EMBL" id="PWK34017.1"/>
    </source>
</evidence>
<dbReference type="PANTHER" id="PTHR46332:SF5">
    <property type="entry name" value="ASPARTATE BETA-HYDROXYLASE DOMAIN CONTAINING 2"/>
    <property type="match status" value="1"/>
</dbReference>
<evidence type="ECO:0000256" key="3">
    <source>
        <dbReference type="ARBA" id="ARBA00023002"/>
    </source>
</evidence>
<dbReference type="OrthoDB" id="21665at2"/>
<dbReference type="EMBL" id="QGGT01000003">
    <property type="protein sequence ID" value="PWK34017.1"/>
    <property type="molecule type" value="Genomic_DNA"/>
</dbReference>
<sequence>MRWAVLLIFIASALYTHFRGKARHGFFRQLFDHSTFLAPLNGFAYAFSRVPRTPFIGREHFPELEIIRREWQTIRAEALALAEAERLQAAKGYTDIGFNSFFRQGWKRFYLKWYDTPHPSALAACPRTLAILDSLPSVKAAMFARLPPGAKLFPHRDPYAGSLRYHLGLVTPNDDLCSITVDNETYSWRDGEDVVFDETFLHHARNGTTHDRIILFCDIERPLRFGWAQRVNRAISDTLMRAAASPNEGGDATGGLNRAFKYIYAVRMVGKRLKAWNRNVYYTLKWALMLGMVMAIFWPHTHA</sequence>
<evidence type="ECO:0000256" key="1">
    <source>
        <dbReference type="ARBA" id="ARBA00007730"/>
    </source>
</evidence>
<dbReference type="RefSeq" id="WP_109584086.1">
    <property type="nucleotide sequence ID" value="NZ_CAJPUX010000005.1"/>
</dbReference>
<dbReference type="InterPro" id="IPR051821">
    <property type="entry name" value="Asp/Asn_beta-hydroxylase"/>
</dbReference>
<dbReference type="PANTHER" id="PTHR46332">
    <property type="entry name" value="ASPARTATE BETA-HYDROXYLASE DOMAIN-CONTAINING PROTEIN 2"/>
    <property type="match status" value="1"/>
</dbReference>
<dbReference type="GO" id="GO:0051213">
    <property type="term" value="F:dioxygenase activity"/>
    <property type="evidence" value="ECO:0007669"/>
    <property type="project" value="UniProtKB-KW"/>
</dbReference>
<evidence type="ECO:0000259" key="4">
    <source>
        <dbReference type="Pfam" id="PF05118"/>
    </source>
</evidence>
<dbReference type="AlphaFoldDB" id="A0A316ETG6"/>
<accession>A0A316ETG6</accession>
<protein>
    <submittedName>
        <fullName evidence="5">Beta-hydroxylase</fullName>
    </submittedName>
</protein>